<evidence type="ECO:0000256" key="1">
    <source>
        <dbReference type="SAM" id="SignalP"/>
    </source>
</evidence>
<dbReference type="SUPFAM" id="SSF56925">
    <property type="entry name" value="OMPA-like"/>
    <property type="match status" value="1"/>
</dbReference>
<dbReference type="RefSeq" id="WP_162347559.1">
    <property type="nucleotide sequence ID" value="NZ_JAAEAA010000028.1"/>
</dbReference>
<organism evidence="2 3">
    <name type="scientific">Pontibacter fetidus</name>
    <dbReference type="NCBI Taxonomy" id="2700082"/>
    <lineage>
        <taxon>Bacteria</taxon>
        <taxon>Pseudomonadati</taxon>
        <taxon>Bacteroidota</taxon>
        <taxon>Cytophagia</taxon>
        <taxon>Cytophagales</taxon>
        <taxon>Hymenobacteraceae</taxon>
        <taxon>Pontibacter</taxon>
    </lineage>
</organism>
<dbReference type="EMBL" id="JAAEAA010000028">
    <property type="protein sequence ID" value="NDK57501.1"/>
    <property type="molecule type" value="Genomic_DNA"/>
</dbReference>
<feature type="signal peptide" evidence="1">
    <location>
        <begin position="1"/>
        <end position="24"/>
    </location>
</feature>
<proteinExistence type="predicted"/>
<keyword evidence="3" id="KW-1185">Reference proteome</keyword>
<gene>
    <name evidence="2" type="ORF">GWO68_16370</name>
</gene>
<evidence type="ECO:0000313" key="3">
    <source>
        <dbReference type="Proteomes" id="UP000478546"/>
    </source>
</evidence>
<comment type="caution">
    <text evidence="2">The sequence shown here is derived from an EMBL/GenBank/DDBJ whole genome shotgun (WGS) entry which is preliminary data.</text>
</comment>
<accession>A0A6B2H4W3</accession>
<reference evidence="2 3" key="1">
    <citation type="submission" date="2020-01" db="EMBL/GenBank/DDBJ databases">
        <authorList>
            <person name="Kim M.K."/>
        </authorList>
    </citation>
    <scope>NUCLEOTIDE SEQUENCE [LARGE SCALE GENOMIC DNA]</scope>
    <source>
        <strain evidence="2 3">BT213</strain>
    </source>
</reference>
<keyword evidence="1" id="KW-0732">Signal</keyword>
<protein>
    <submittedName>
        <fullName evidence="2">Outer membrane beta-barrel protein</fullName>
    </submittedName>
</protein>
<dbReference type="Proteomes" id="UP000478546">
    <property type="component" value="Unassembled WGS sequence"/>
</dbReference>
<evidence type="ECO:0000313" key="2">
    <source>
        <dbReference type="EMBL" id="NDK57501.1"/>
    </source>
</evidence>
<dbReference type="Gene3D" id="2.40.160.20">
    <property type="match status" value="1"/>
</dbReference>
<sequence length="262" mass="28566">MKFRFTYLAVIFLFSIGTAFTAQAQRGSSSPKFRSAYKRKFKPSWSVFGAPGIAVINSENTGYSTGTDEVGIVKNNGIGPAFNVGALYQFSQNLGIQGNIGYVGFKGTGDAVGNKYPEVDFKTSGVEASTSLIVNLISPYVGPTSRNLRLVVPYAKVGIGVLAYSSESEITDSGVKQPDATNYPDFTFFAPIGGGLKFQYSKQLSFAPELNLNLASTDYLDNTSYNYTGKLGLKKDAYLTGTVKVMYNLTFHRKSPFRIKRR</sequence>
<dbReference type="AlphaFoldDB" id="A0A6B2H4W3"/>
<feature type="chain" id="PRO_5025371789" evidence="1">
    <location>
        <begin position="25"/>
        <end position="262"/>
    </location>
</feature>
<dbReference type="InterPro" id="IPR011250">
    <property type="entry name" value="OMP/PagP_B-barrel"/>
</dbReference>
<name>A0A6B2H4W3_9BACT</name>